<dbReference type="PANTHER" id="PTHR46599">
    <property type="entry name" value="PIGGYBAC TRANSPOSABLE ELEMENT-DERIVED PROTEIN 4"/>
    <property type="match status" value="1"/>
</dbReference>
<evidence type="ECO:0000259" key="2">
    <source>
        <dbReference type="Pfam" id="PF13843"/>
    </source>
</evidence>
<gene>
    <name evidence="3" type="ORF">BJ508DRAFT_366035</name>
</gene>
<dbReference type="PANTHER" id="PTHR46599:SF3">
    <property type="entry name" value="PIGGYBAC TRANSPOSABLE ELEMENT-DERIVED PROTEIN 4"/>
    <property type="match status" value="1"/>
</dbReference>
<evidence type="ECO:0000313" key="3">
    <source>
        <dbReference type="EMBL" id="RPA74864.1"/>
    </source>
</evidence>
<dbReference type="OrthoDB" id="118105at2759"/>
<feature type="region of interest" description="Disordered" evidence="1">
    <location>
        <begin position="1"/>
        <end position="70"/>
    </location>
</feature>
<keyword evidence="4" id="KW-1185">Reference proteome</keyword>
<sequence length="210" mass="24452">MPSESFDYDQMDADMEEVSFGRAGRGLADVEPDQEESDLSDSDADDDDEESAPKKKKRRKKPLTPAEKLAKLEKAKKRLLKGFTEEEKEGSPGMREYWERLTQRLNTATKPNVPIVGLGLYRKLNPVHKQIHQRQAQNLPDPSPPTTPVYWYDLIFDPELYEMISTNTNKYARKQQATWTETTPYELEIWYGISFYMGLFRLSRTADYWT</sequence>
<feature type="non-terminal residue" evidence="3">
    <location>
        <position position="210"/>
    </location>
</feature>
<organism evidence="3 4">
    <name type="scientific">Ascobolus immersus RN42</name>
    <dbReference type="NCBI Taxonomy" id="1160509"/>
    <lineage>
        <taxon>Eukaryota</taxon>
        <taxon>Fungi</taxon>
        <taxon>Dikarya</taxon>
        <taxon>Ascomycota</taxon>
        <taxon>Pezizomycotina</taxon>
        <taxon>Pezizomycetes</taxon>
        <taxon>Pezizales</taxon>
        <taxon>Ascobolaceae</taxon>
        <taxon>Ascobolus</taxon>
    </lineage>
</organism>
<evidence type="ECO:0000313" key="4">
    <source>
        <dbReference type="Proteomes" id="UP000275078"/>
    </source>
</evidence>
<feature type="compositionally biased region" description="Acidic residues" evidence="1">
    <location>
        <begin position="30"/>
        <end position="50"/>
    </location>
</feature>
<reference evidence="3 4" key="1">
    <citation type="journal article" date="2018" name="Nat. Ecol. Evol.">
        <title>Pezizomycetes genomes reveal the molecular basis of ectomycorrhizal truffle lifestyle.</title>
        <authorList>
            <person name="Murat C."/>
            <person name="Payen T."/>
            <person name="Noel B."/>
            <person name="Kuo A."/>
            <person name="Morin E."/>
            <person name="Chen J."/>
            <person name="Kohler A."/>
            <person name="Krizsan K."/>
            <person name="Balestrini R."/>
            <person name="Da Silva C."/>
            <person name="Montanini B."/>
            <person name="Hainaut M."/>
            <person name="Levati E."/>
            <person name="Barry K.W."/>
            <person name="Belfiori B."/>
            <person name="Cichocki N."/>
            <person name="Clum A."/>
            <person name="Dockter R.B."/>
            <person name="Fauchery L."/>
            <person name="Guy J."/>
            <person name="Iotti M."/>
            <person name="Le Tacon F."/>
            <person name="Lindquist E.A."/>
            <person name="Lipzen A."/>
            <person name="Malagnac F."/>
            <person name="Mello A."/>
            <person name="Molinier V."/>
            <person name="Miyauchi S."/>
            <person name="Poulain J."/>
            <person name="Riccioni C."/>
            <person name="Rubini A."/>
            <person name="Sitrit Y."/>
            <person name="Splivallo R."/>
            <person name="Traeger S."/>
            <person name="Wang M."/>
            <person name="Zifcakova L."/>
            <person name="Wipf D."/>
            <person name="Zambonelli A."/>
            <person name="Paolocci F."/>
            <person name="Nowrousian M."/>
            <person name="Ottonello S."/>
            <person name="Baldrian P."/>
            <person name="Spatafora J.W."/>
            <person name="Henrissat B."/>
            <person name="Nagy L.G."/>
            <person name="Aury J.M."/>
            <person name="Wincker P."/>
            <person name="Grigoriev I.V."/>
            <person name="Bonfante P."/>
            <person name="Martin F.M."/>
        </authorList>
    </citation>
    <scope>NUCLEOTIDE SEQUENCE [LARGE SCALE GENOMIC DNA]</scope>
    <source>
        <strain evidence="3 4">RN42</strain>
    </source>
</reference>
<dbReference type="InterPro" id="IPR029526">
    <property type="entry name" value="PGBD"/>
</dbReference>
<proteinExistence type="predicted"/>
<feature type="domain" description="PiggyBac transposable element-derived protein" evidence="2">
    <location>
        <begin position="147"/>
        <end position="210"/>
    </location>
</feature>
<dbReference type="Pfam" id="PF13843">
    <property type="entry name" value="DDE_Tnp_1_7"/>
    <property type="match status" value="1"/>
</dbReference>
<name>A0A3N4HYV7_ASCIM</name>
<dbReference type="EMBL" id="ML119779">
    <property type="protein sequence ID" value="RPA74864.1"/>
    <property type="molecule type" value="Genomic_DNA"/>
</dbReference>
<feature type="compositionally biased region" description="Acidic residues" evidence="1">
    <location>
        <begin position="1"/>
        <end position="17"/>
    </location>
</feature>
<accession>A0A3N4HYV7</accession>
<evidence type="ECO:0000256" key="1">
    <source>
        <dbReference type="SAM" id="MobiDB-lite"/>
    </source>
</evidence>
<dbReference type="Proteomes" id="UP000275078">
    <property type="component" value="Unassembled WGS sequence"/>
</dbReference>
<dbReference type="AlphaFoldDB" id="A0A3N4HYV7"/>
<protein>
    <recommendedName>
        <fullName evidence="2">PiggyBac transposable element-derived protein domain-containing protein</fullName>
    </recommendedName>
</protein>